<dbReference type="EMBL" id="BARU01006218">
    <property type="protein sequence ID" value="GAH46069.1"/>
    <property type="molecule type" value="Genomic_DNA"/>
</dbReference>
<name>X1GWT9_9ZZZZ</name>
<evidence type="ECO:0000259" key="1">
    <source>
        <dbReference type="Pfam" id="PF00535"/>
    </source>
</evidence>
<dbReference type="Gene3D" id="3.90.550.10">
    <property type="entry name" value="Spore Coat Polysaccharide Biosynthesis Protein SpsA, Chain A"/>
    <property type="match status" value="1"/>
</dbReference>
<dbReference type="AlphaFoldDB" id="X1GWT9"/>
<dbReference type="InterPro" id="IPR029044">
    <property type="entry name" value="Nucleotide-diphossugar_trans"/>
</dbReference>
<dbReference type="Pfam" id="PF00535">
    <property type="entry name" value="Glycos_transf_2"/>
    <property type="match status" value="1"/>
</dbReference>
<organism evidence="2">
    <name type="scientific">marine sediment metagenome</name>
    <dbReference type="NCBI Taxonomy" id="412755"/>
    <lineage>
        <taxon>unclassified sequences</taxon>
        <taxon>metagenomes</taxon>
        <taxon>ecological metagenomes</taxon>
    </lineage>
</organism>
<feature type="domain" description="Glycosyltransferase 2-like" evidence="1">
    <location>
        <begin position="8"/>
        <end position="132"/>
    </location>
</feature>
<evidence type="ECO:0000313" key="2">
    <source>
        <dbReference type="EMBL" id="GAH46069.1"/>
    </source>
</evidence>
<dbReference type="InterPro" id="IPR001173">
    <property type="entry name" value="Glyco_trans_2-like"/>
</dbReference>
<accession>X1GWT9</accession>
<gene>
    <name evidence="2" type="ORF">S03H2_12205</name>
</gene>
<reference evidence="2" key="1">
    <citation type="journal article" date="2014" name="Front. Microbiol.">
        <title>High frequency of phylogenetically diverse reductive dehalogenase-homologous genes in deep subseafloor sedimentary metagenomes.</title>
        <authorList>
            <person name="Kawai M."/>
            <person name="Futagami T."/>
            <person name="Toyoda A."/>
            <person name="Takaki Y."/>
            <person name="Nishi S."/>
            <person name="Hori S."/>
            <person name="Arai W."/>
            <person name="Tsubouchi T."/>
            <person name="Morono Y."/>
            <person name="Uchiyama I."/>
            <person name="Ito T."/>
            <person name="Fujiyama A."/>
            <person name="Inagaki F."/>
            <person name="Takami H."/>
        </authorList>
    </citation>
    <scope>NUCLEOTIDE SEQUENCE</scope>
    <source>
        <strain evidence="2">Expedition CK06-06</strain>
    </source>
</reference>
<comment type="caution">
    <text evidence="2">The sequence shown here is derived from an EMBL/GenBank/DDBJ whole genome shotgun (WGS) entry which is preliminary data.</text>
</comment>
<protein>
    <recommendedName>
        <fullName evidence="1">Glycosyltransferase 2-like domain-containing protein</fullName>
    </recommendedName>
</protein>
<feature type="non-terminal residue" evidence="2">
    <location>
        <position position="208"/>
    </location>
</feature>
<sequence>MPTKITTFIVTYNRPDLLKRTLDSLKGVYMGDHLVVIVNEINSQTQDVLDRYDFIDDVIASKKNRGSCWAINVGVEVAKFNNSDFVNYMQDDVVVKDGNFLNILLDIWENSKLNLGAISGYDYKITTETNRSYKEVTEIIEWKGHKLKVRGVLQGQNIFMPLKNWKEYFPISYIDIDGKPRGYPTKGRGADLDWWICLHSPNSINKKG</sequence>
<dbReference type="SUPFAM" id="SSF53448">
    <property type="entry name" value="Nucleotide-diphospho-sugar transferases"/>
    <property type="match status" value="1"/>
</dbReference>
<proteinExistence type="predicted"/>